<name>A0A0C2DBF8_9BILA</name>
<accession>A0A0C2DBF8</accession>
<gene>
    <name evidence="2" type="ORF">ANCDUO_02542</name>
</gene>
<sequence>MYLEQIFGAGTTLSRCTPQTFSPMQLNIGTAHDVGGNHRPKEVPNNREQRCPANEVYDPCGKVCEHTCDERDDTV</sequence>
<evidence type="ECO:0000313" key="3">
    <source>
        <dbReference type="Proteomes" id="UP000054047"/>
    </source>
</evidence>
<dbReference type="GO" id="GO:0004867">
    <property type="term" value="F:serine-type endopeptidase inhibitor activity"/>
    <property type="evidence" value="ECO:0007669"/>
    <property type="project" value="UniProtKB-KW"/>
</dbReference>
<keyword evidence="1" id="KW-0722">Serine protease inhibitor</keyword>
<dbReference type="InterPro" id="IPR036084">
    <property type="entry name" value="Ser_inhib-like_sf"/>
</dbReference>
<protein>
    <submittedName>
        <fullName evidence="2">Uncharacterized protein</fullName>
    </submittedName>
</protein>
<proteinExistence type="predicted"/>
<dbReference type="EMBL" id="KN726826">
    <property type="protein sequence ID" value="KIH67128.1"/>
    <property type="molecule type" value="Genomic_DNA"/>
</dbReference>
<dbReference type="SUPFAM" id="SSF57567">
    <property type="entry name" value="Serine protease inhibitors"/>
    <property type="match status" value="1"/>
</dbReference>
<dbReference type="AlphaFoldDB" id="A0A0C2DBF8"/>
<evidence type="ECO:0000256" key="1">
    <source>
        <dbReference type="ARBA" id="ARBA00022900"/>
    </source>
</evidence>
<keyword evidence="1" id="KW-0646">Protease inhibitor</keyword>
<dbReference type="OrthoDB" id="6236007at2759"/>
<keyword evidence="3" id="KW-1185">Reference proteome</keyword>
<organism evidence="2 3">
    <name type="scientific">Ancylostoma duodenale</name>
    <dbReference type="NCBI Taxonomy" id="51022"/>
    <lineage>
        <taxon>Eukaryota</taxon>
        <taxon>Metazoa</taxon>
        <taxon>Ecdysozoa</taxon>
        <taxon>Nematoda</taxon>
        <taxon>Chromadorea</taxon>
        <taxon>Rhabditida</taxon>
        <taxon>Rhabditina</taxon>
        <taxon>Rhabditomorpha</taxon>
        <taxon>Strongyloidea</taxon>
        <taxon>Ancylostomatidae</taxon>
        <taxon>Ancylostomatinae</taxon>
        <taxon>Ancylostoma</taxon>
    </lineage>
</organism>
<evidence type="ECO:0000313" key="2">
    <source>
        <dbReference type="EMBL" id="KIH67128.1"/>
    </source>
</evidence>
<reference evidence="2 3" key="1">
    <citation type="submission" date="2013-12" db="EMBL/GenBank/DDBJ databases">
        <title>Draft genome of the parsitic nematode Ancylostoma duodenale.</title>
        <authorList>
            <person name="Mitreva M."/>
        </authorList>
    </citation>
    <scope>NUCLEOTIDE SEQUENCE [LARGE SCALE GENOMIC DNA]</scope>
    <source>
        <strain evidence="2 3">Zhejiang</strain>
    </source>
</reference>
<dbReference type="Proteomes" id="UP000054047">
    <property type="component" value="Unassembled WGS sequence"/>
</dbReference>